<reference evidence="2 3" key="1">
    <citation type="submission" date="2020-08" db="EMBL/GenBank/DDBJ databases">
        <title>Novel species isolated from subtropical streams in China.</title>
        <authorList>
            <person name="Lu H."/>
        </authorList>
    </citation>
    <scope>NUCLEOTIDE SEQUENCE [LARGE SCALE GENOMIC DNA]</scope>
    <source>
        <strain evidence="2 3">CY18W</strain>
    </source>
</reference>
<feature type="domain" description="BON" evidence="1">
    <location>
        <begin position="3"/>
        <end position="71"/>
    </location>
</feature>
<evidence type="ECO:0000259" key="1">
    <source>
        <dbReference type="PROSITE" id="PS50914"/>
    </source>
</evidence>
<dbReference type="Proteomes" id="UP000650424">
    <property type="component" value="Unassembled WGS sequence"/>
</dbReference>
<keyword evidence="3" id="KW-1185">Reference proteome</keyword>
<gene>
    <name evidence="2" type="ORF">H8L32_21090</name>
</gene>
<protein>
    <submittedName>
        <fullName evidence="2">BON domain-containing protein</fullName>
    </submittedName>
</protein>
<dbReference type="PANTHER" id="PTHR34606:SF4">
    <property type="entry name" value="OUTER MEMBRANE LIPOPROTEIN DOLP"/>
    <property type="match status" value="1"/>
</dbReference>
<dbReference type="InterPro" id="IPR007055">
    <property type="entry name" value="BON_dom"/>
</dbReference>
<name>A0ABR6ZWE5_9BURK</name>
<dbReference type="Pfam" id="PF04972">
    <property type="entry name" value="BON"/>
    <property type="match status" value="2"/>
</dbReference>
<accession>A0ABR6ZWE5</accession>
<dbReference type="RefSeq" id="WP_186949239.1">
    <property type="nucleotide sequence ID" value="NZ_JACOGF010000012.1"/>
</dbReference>
<evidence type="ECO:0000313" key="3">
    <source>
        <dbReference type="Proteomes" id="UP000650424"/>
    </source>
</evidence>
<proteinExistence type="predicted"/>
<evidence type="ECO:0000313" key="2">
    <source>
        <dbReference type="EMBL" id="MBC3919979.1"/>
    </source>
</evidence>
<dbReference type="EMBL" id="JACOGF010000012">
    <property type="protein sequence ID" value="MBC3919979.1"/>
    <property type="molecule type" value="Genomic_DNA"/>
</dbReference>
<comment type="caution">
    <text evidence="2">The sequence shown here is derived from an EMBL/GenBank/DDBJ whole genome shotgun (WGS) entry which is preliminary data.</text>
</comment>
<dbReference type="InterPro" id="IPR051686">
    <property type="entry name" value="Lipoprotein_DolP"/>
</dbReference>
<organism evidence="2 3">
    <name type="scientific">Undibacterium hunanense</name>
    <dbReference type="NCBI Taxonomy" id="2762292"/>
    <lineage>
        <taxon>Bacteria</taxon>
        <taxon>Pseudomonadati</taxon>
        <taxon>Pseudomonadota</taxon>
        <taxon>Betaproteobacteria</taxon>
        <taxon>Burkholderiales</taxon>
        <taxon>Oxalobacteraceae</taxon>
        <taxon>Undibacterium</taxon>
    </lineage>
</organism>
<sequence>MRSDNEIQLDILSGLTWETNITAADFGVVVKDGVVTLSGKVASFAEKRCAELAVMRVFDITALHTKVEVHLPIADVRTDRDIGLALTQLMQGMDYLDEEKISFIVENGNVTVSGELEWEFQHNALMQEVAGLTGVLDLRSRLTIQP</sequence>
<dbReference type="PANTHER" id="PTHR34606">
    <property type="entry name" value="BON DOMAIN-CONTAINING PROTEIN"/>
    <property type="match status" value="1"/>
</dbReference>
<dbReference type="Gene3D" id="3.30.1340.30">
    <property type="match status" value="2"/>
</dbReference>
<dbReference type="PROSITE" id="PS50914">
    <property type="entry name" value="BON"/>
    <property type="match status" value="1"/>
</dbReference>